<evidence type="ECO:0000256" key="8">
    <source>
        <dbReference type="HAMAP-Rule" id="MF_00316"/>
    </source>
</evidence>
<proteinExistence type="inferred from homology"/>
<dbReference type="EMBL" id="SWCI01000001">
    <property type="protein sequence ID" value="TKB50990.1"/>
    <property type="molecule type" value="Genomic_DNA"/>
</dbReference>
<dbReference type="GO" id="GO:0005525">
    <property type="term" value="F:GTP binding"/>
    <property type="evidence" value="ECO:0007669"/>
    <property type="project" value="UniProtKB-UniRule"/>
</dbReference>
<keyword evidence="2 8" id="KW-0808">Transferase</keyword>
<keyword evidence="5 8" id="KW-0460">Magnesium</keyword>
<keyword evidence="3 8" id="KW-0479">Metal-binding</keyword>
<comment type="subunit">
    <text evidence="8">Monomer.</text>
</comment>
<evidence type="ECO:0000256" key="1">
    <source>
        <dbReference type="ARBA" id="ARBA00022490"/>
    </source>
</evidence>
<feature type="binding site" evidence="8">
    <location>
        <position position="85"/>
    </location>
    <ligand>
        <name>GTP</name>
        <dbReference type="ChEBI" id="CHEBI:37565"/>
    </ligand>
</feature>
<dbReference type="InterPro" id="IPR013482">
    <property type="entry name" value="Molybde_CF_guanTrfase"/>
</dbReference>
<feature type="binding site" evidence="8">
    <location>
        <position position="115"/>
    </location>
    <ligand>
        <name>GTP</name>
        <dbReference type="ChEBI" id="CHEBI:37565"/>
    </ligand>
</feature>
<evidence type="ECO:0000256" key="2">
    <source>
        <dbReference type="ARBA" id="ARBA00022679"/>
    </source>
</evidence>
<evidence type="ECO:0000256" key="5">
    <source>
        <dbReference type="ARBA" id="ARBA00022842"/>
    </source>
</evidence>
<keyword evidence="4 8" id="KW-0547">Nucleotide-binding</keyword>
<dbReference type="Proteomes" id="UP000305674">
    <property type="component" value="Unassembled WGS sequence"/>
</dbReference>
<evidence type="ECO:0000256" key="6">
    <source>
        <dbReference type="ARBA" id="ARBA00023134"/>
    </source>
</evidence>
<feature type="binding site" evidence="8">
    <location>
        <position position="39"/>
    </location>
    <ligand>
        <name>GTP</name>
        <dbReference type="ChEBI" id="CHEBI:37565"/>
    </ligand>
</feature>
<dbReference type="CDD" id="cd02503">
    <property type="entry name" value="MobA"/>
    <property type="match status" value="1"/>
</dbReference>
<evidence type="ECO:0000313" key="10">
    <source>
        <dbReference type="EMBL" id="TKB50990.1"/>
    </source>
</evidence>
<sequence>MATFFIPSARSTPVPATNNNITLAVLAGGRARRMEGEDKGLVTVAGKPMISHVLDRFAPDAAQTLIIANRNQQAYAELGHPVFGDELEGFQGPMAGMRTALRHCDSPYLLVLPCDVPMLPGDLLHKMLDQLQREDAQIAVACDDEREHSVILLMRSDLGPSIDEFLANGDRKILLWYNQKRLTKVTFSGQAEAFANINTAEQRDELEQRLLANKDL</sequence>
<dbReference type="Gene3D" id="3.90.550.10">
    <property type="entry name" value="Spore Coat Polysaccharide Biosynthesis Protein SpsA, Chain A"/>
    <property type="match status" value="1"/>
</dbReference>
<accession>A0A4U1BHV4</accession>
<evidence type="ECO:0000313" key="11">
    <source>
        <dbReference type="Proteomes" id="UP000305674"/>
    </source>
</evidence>
<comment type="caution">
    <text evidence="10">The sequence shown here is derived from an EMBL/GenBank/DDBJ whole genome shotgun (WGS) entry which is preliminary data.</text>
</comment>
<dbReference type="InterPro" id="IPR029044">
    <property type="entry name" value="Nucleotide-diphossugar_trans"/>
</dbReference>
<comment type="domain">
    <text evidence="8">The N-terminal domain determines nucleotide recognition and specific binding, while the C-terminal domain determines the specific binding to the target protein.</text>
</comment>
<feature type="binding site" evidence="8">
    <location>
        <position position="115"/>
    </location>
    <ligand>
        <name>Mg(2+)</name>
        <dbReference type="ChEBI" id="CHEBI:18420"/>
    </ligand>
</feature>
<keyword evidence="11" id="KW-1185">Reference proteome</keyword>
<gene>
    <name evidence="8 10" type="primary">mobA</name>
    <name evidence="10" type="ORF">FCL40_00085</name>
</gene>
<feature type="domain" description="MobA-like NTP transferase" evidence="9">
    <location>
        <begin position="24"/>
        <end position="175"/>
    </location>
</feature>
<keyword evidence="6 8" id="KW-0342">GTP-binding</keyword>
<comment type="function">
    <text evidence="8">Transfers a GMP moiety from GTP to Mo-molybdopterin (Mo-MPT) cofactor (Moco or molybdenum cofactor) to form Mo-molybdopterin guanine dinucleotide (Mo-MGD) cofactor.</text>
</comment>
<dbReference type="AlphaFoldDB" id="A0A4U1BHV4"/>
<dbReference type="HAMAP" id="MF_00316">
    <property type="entry name" value="MobA"/>
    <property type="match status" value="1"/>
</dbReference>
<keyword evidence="7 8" id="KW-0501">Molybdenum cofactor biosynthesis</keyword>
<comment type="catalytic activity">
    <reaction evidence="8">
        <text>Mo-molybdopterin + GTP + H(+) = Mo-molybdopterin guanine dinucleotide + diphosphate</text>
        <dbReference type="Rhea" id="RHEA:34243"/>
        <dbReference type="ChEBI" id="CHEBI:15378"/>
        <dbReference type="ChEBI" id="CHEBI:33019"/>
        <dbReference type="ChEBI" id="CHEBI:37565"/>
        <dbReference type="ChEBI" id="CHEBI:71302"/>
        <dbReference type="ChEBI" id="CHEBI:71310"/>
        <dbReference type="EC" id="2.7.7.77"/>
    </reaction>
</comment>
<name>A0A4U1BHV4_9GAMM</name>
<feature type="binding site" evidence="8">
    <location>
        <begin position="26"/>
        <end position="28"/>
    </location>
    <ligand>
        <name>GTP</name>
        <dbReference type="ChEBI" id="CHEBI:37565"/>
    </ligand>
</feature>
<comment type="similarity">
    <text evidence="8">Belongs to the MobA family.</text>
</comment>
<dbReference type="OrthoDB" id="9788394at2"/>
<evidence type="ECO:0000256" key="3">
    <source>
        <dbReference type="ARBA" id="ARBA00022723"/>
    </source>
</evidence>
<dbReference type="GO" id="GO:1902758">
    <property type="term" value="P:bis(molybdopterin guanine dinucleotide)molybdenum biosynthetic process"/>
    <property type="evidence" value="ECO:0007669"/>
    <property type="project" value="TreeGrafter"/>
</dbReference>
<dbReference type="GO" id="GO:0046872">
    <property type="term" value="F:metal ion binding"/>
    <property type="evidence" value="ECO:0007669"/>
    <property type="project" value="UniProtKB-KW"/>
</dbReference>
<organism evidence="10 11">
    <name type="scientific">Ferrimonas sediminicola</name>
    <dbReference type="NCBI Taxonomy" id="2569538"/>
    <lineage>
        <taxon>Bacteria</taxon>
        <taxon>Pseudomonadati</taxon>
        <taxon>Pseudomonadota</taxon>
        <taxon>Gammaproteobacteria</taxon>
        <taxon>Alteromonadales</taxon>
        <taxon>Ferrimonadaceae</taxon>
        <taxon>Ferrimonas</taxon>
    </lineage>
</organism>
<comment type="caution">
    <text evidence="8">Lacks conserved residue(s) required for the propagation of feature annotation.</text>
</comment>
<dbReference type="PANTHER" id="PTHR19136">
    <property type="entry name" value="MOLYBDENUM COFACTOR GUANYLYLTRANSFERASE"/>
    <property type="match status" value="1"/>
</dbReference>
<dbReference type="PANTHER" id="PTHR19136:SF81">
    <property type="entry name" value="MOLYBDENUM COFACTOR GUANYLYLTRANSFERASE"/>
    <property type="match status" value="1"/>
</dbReference>
<evidence type="ECO:0000256" key="4">
    <source>
        <dbReference type="ARBA" id="ARBA00022741"/>
    </source>
</evidence>
<dbReference type="GO" id="GO:0061603">
    <property type="term" value="F:molybdenum cofactor guanylyltransferase activity"/>
    <property type="evidence" value="ECO:0007669"/>
    <property type="project" value="UniProtKB-EC"/>
</dbReference>
<evidence type="ECO:0000259" key="9">
    <source>
        <dbReference type="Pfam" id="PF12804"/>
    </source>
</evidence>
<dbReference type="NCBIfam" id="TIGR02665">
    <property type="entry name" value="molyb_mobA"/>
    <property type="match status" value="1"/>
</dbReference>
<comment type="subcellular location">
    <subcellularLocation>
        <location evidence="8">Cytoplasm</location>
    </subcellularLocation>
</comment>
<dbReference type="InterPro" id="IPR025877">
    <property type="entry name" value="MobA-like_NTP_Trfase"/>
</dbReference>
<dbReference type="Pfam" id="PF12804">
    <property type="entry name" value="NTP_transf_3"/>
    <property type="match status" value="1"/>
</dbReference>
<keyword evidence="1 8" id="KW-0963">Cytoplasm</keyword>
<protein>
    <recommendedName>
        <fullName evidence="8">Molybdenum cofactor guanylyltransferase</fullName>
        <shortName evidence="8">MoCo guanylyltransferase</shortName>
        <ecNumber evidence="8">2.7.7.77</ecNumber>
    </recommendedName>
    <alternativeName>
        <fullName evidence="8">GTP:molybdopterin guanylyltransferase</fullName>
    </alternativeName>
    <alternativeName>
        <fullName evidence="8">Mo-MPT guanylyltransferase</fullName>
    </alternativeName>
    <alternativeName>
        <fullName evidence="8">Molybdopterin guanylyltransferase</fullName>
    </alternativeName>
    <alternativeName>
        <fullName evidence="8">Molybdopterin-guanine dinucleotide synthase</fullName>
        <shortName evidence="8">MGD synthase</shortName>
    </alternativeName>
</protein>
<dbReference type="SUPFAM" id="SSF53448">
    <property type="entry name" value="Nucleotide-diphospho-sugar transferases"/>
    <property type="match status" value="1"/>
</dbReference>
<comment type="cofactor">
    <cofactor evidence="8">
        <name>Mg(2+)</name>
        <dbReference type="ChEBI" id="CHEBI:18420"/>
    </cofactor>
</comment>
<evidence type="ECO:0000256" key="7">
    <source>
        <dbReference type="ARBA" id="ARBA00023150"/>
    </source>
</evidence>
<reference evidence="10 11" key="1">
    <citation type="submission" date="2019-04" db="EMBL/GenBank/DDBJ databases">
        <authorList>
            <person name="Hwang J.C."/>
        </authorList>
    </citation>
    <scope>NUCLEOTIDE SEQUENCE [LARGE SCALE GENOMIC DNA]</scope>
    <source>
        <strain evidence="10 11">IMCC35001</strain>
    </source>
</reference>
<dbReference type="EC" id="2.7.7.77" evidence="8"/>
<dbReference type="GO" id="GO:0005737">
    <property type="term" value="C:cytoplasm"/>
    <property type="evidence" value="ECO:0007669"/>
    <property type="project" value="UniProtKB-SubCell"/>
</dbReference>
<keyword evidence="10" id="KW-0548">Nucleotidyltransferase</keyword>